<keyword evidence="4" id="KW-1185">Reference proteome</keyword>
<proteinExistence type="predicted"/>
<feature type="coiled-coil region" evidence="1">
    <location>
        <begin position="49"/>
        <end position="76"/>
    </location>
</feature>
<keyword evidence="1" id="KW-0175">Coiled coil</keyword>
<feature type="signal peptide" evidence="2">
    <location>
        <begin position="1"/>
        <end position="16"/>
    </location>
</feature>
<accession>A0A9Q0GUW9</accession>
<gene>
    <name evidence="3" type="ORF">NE237_011420</name>
</gene>
<name>A0A9Q0GUW9_9MAGN</name>
<dbReference type="Proteomes" id="UP001141806">
    <property type="component" value="Unassembled WGS sequence"/>
</dbReference>
<organism evidence="3 4">
    <name type="scientific">Protea cynaroides</name>
    <dbReference type="NCBI Taxonomy" id="273540"/>
    <lineage>
        <taxon>Eukaryota</taxon>
        <taxon>Viridiplantae</taxon>
        <taxon>Streptophyta</taxon>
        <taxon>Embryophyta</taxon>
        <taxon>Tracheophyta</taxon>
        <taxon>Spermatophyta</taxon>
        <taxon>Magnoliopsida</taxon>
        <taxon>Proteales</taxon>
        <taxon>Proteaceae</taxon>
        <taxon>Protea</taxon>
    </lineage>
</organism>
<feature type="coiled-coil region" evidence="1">
    <location>
        <begin position="459"/>
        <end position="532"/>
    </location>
</feature>
<reference evidence="3" key="1">
    <citation type="journal article" date="2023" name="Plant J.">
        <title>The genome of the king protea, Protea cynaroides.</title>
        <authorList>
            <person name="Chang J."/>
            <person name="Duong T.A."/>
            <person name="Schoeman C."/>
            <person name="Ma X."/>
            <person name="Roodt D."/>
            <person name="Barker N."/>
            <person name="Li Z."/>
            <person name="Van de Peer Y."/>
            <person name="Mizrachi E."/>
        </authorList>
    </citation>
    <scope>NUCLEOTIDE SEQUENCE</scope>
    <source>
        <tissue evidence="3">Young leaves</tissue>
    </source>
</reference>
<dbReference type="EMBL" id="JAMYWD010000011">
    <property type="protein sequence ID" value="KAJ4954637.1"/>
    <property type="molecule type" value="Genomic_DNA"/>
</dbReference>
<feature type="chain" id="PRO_5040300113" evidence="2">
    <location>
        <begin position="17"/>
        <end position="804"/>
    </location>
</feature>
<dbReference type="OrthoDB" id="1735671at2759"/>
<dbReference type="PANTHER" id="PTHR47747:SF2">
    <property type="entry name" value="RIBONUCLEASE P PROTEIN SUBUNIT P38-LIKE PROTEIN"/>
    <property type="match status" value="1"/>
</dbReference>
<evidence type="ECO:0000256" key="2">
    <source>
        <dbReference type="SAM" id="SignalP"/>
    </source>
</evidence>
<evidence type="ECO:0000313" key="4">
    <source>
        <dbReference type="Proteomes" id="UP001141806"/>
    </source>
</evidence>
<feature type="coiled-coil region" evidence="1">
    <location>
        <begin position="629"/>
        <end position="696"/>
    </location>
</feature>
<comment type="caution">
    <text evidence="3">The sequence shown here is derived from an EMBL/GenBank/DDBJ whole genome shotgun (WGS) entry which is preliminary data.</text>
</comment>
<sequence length="804" mass="92670">MCFGVSCALVALRLLAEPVMDDVQWSETRNRMLQGSAHLLGLLVWRVQKGEANDRRSELQCKLEKAEAGVTELKRIRCEDAKANERVVSIFAAQEQSWLSERKKLQLQIRVLLNELKVLDSKKEEIISNLNGKVKEKELLIQSTDKALDAEVSKRKELEEKLQKVEAILEELRETAKKEAQEHSSELRKHKTAFIEFVSNQRKLEAEMGRTLRQVEVAKQELDSALKQKEESISMVQRLSLEMRKMRKDLEQKDNILSAMLRKSKSDTTEKEMLFKEIKISKARRKESELETERWRVPCKSRHNRYFLRSNLADDAESISDVFLGSKGVHHVEGGCSGNRRTGLQTIDNRVNPKNVHLDCWEDEHTNADERFTPQQIFGATYDGSHWYSPEADEEPSAKHLEGWTCSEADKYTIAVEQRHHQDIDAFAEQMRLKDEKLEEFRWRSLSLELETKRLHSHIEGLDQNMSQFKEENINLQALLLDREAELKSLKERFSLLLRSLHHRKANLNSSSKNLTLEVKTTKSKLREKEESYLTVVRNPHEVETVNDEENPFDKSKDLGFRVQTPEQEIAIENMVGMDLDHIQGECMHPEAQIGDKLASFGHSVVKKGSSPWKMDLHALGVSFKIKRMKQHLLMLEKLTRTLKNCEERATDDQGQTQIKGFFTIMTLLDKQVSRYQSLQDKADDLCKRMHKSEQHGSCEDLSLARTKEGTKTLEHFLEETFQLQRYTVATGQKLMWIQSQIAACSVGGAEELDKSTGFDIRQLADGVRTLFGEVQRGLEVRIARIIGDLEGTLASEGIMHWRN</sequence>
<dbReference type="AlphaFoldDB" id="A0A9Q0GUW9"/>
<feature type="coiled-coil region" evidence="1">
    <location>
        <begin position="102"/>
        <end position="256"/>
    </location>
</feature>
<protein>
    <submittedName>
        <fullName evidence="3">Uncharacterized protein</fullName>
    </submittedName>
</protein>
<evidence type="ECO:0000313" key="3">
    <source>
        <dbReference type="EMBL" id="KAJ4954637.1"/>
    </source>
</evidence>
<evidence type="ECO:0000256" key="1">
    <source>
        <dbReference type="SAM" id="Coils"/>
    </source>
</evidence>
<dbReference type="PANTHER" id="PTHR47747">
    <property type="entry name" value="RIBONUCLEASE P PROTEIN SUBUNIT P38-LIKE PROTEIN"/>
    <property type="match status" value="1"/>
</dbReference>
<keyword evidence="2" id="KW-0732">Signal</keyword>